<proteinExistence type="predicted"/>
<keyword evidence="2" id="KW-1185">Reference proteome</keyword>
<dbReference type="Proteomes" id="UP000008720">
    <property type="component" value="Chromosome"/>
</dbReference>
<dbReference type="EMBL" id="CP002349">
    <property type="protein sequence ID" value="ADR20399.1"/>
    <property type="molecule type" value="Genomic_DNA"/>
</dbReference>
<dbReference type="KEGG" id="mtt:Ftrac_0392"/>
<sequence length="396" mass="46110">MNNIPSYDYIIGGAGLAGLTLAWQMLDSGLLDNRKLLIIDRDKKNTNDRTWCFWAKPDNWLKALPISKSWKDARVQGSDFDLKQSLEPYEYFKIEGIDYYNFILNKLSRSTQITVIQDFIVDEDAKNKMVKTQAGQYQFTEYFFKSYFIADELSGIKDPNKHFIWQHFLGWKIKTKLACFDPETITYMDMRVPEVKSGLSFGYVLPEKPSEALVEYTLFSAELWKKEDYESSLRYYIEKTLNITDYEIEEEEFNKIPMTNTVFEQRNKSIIPIGTLAGTVKPSTGYSFVRNYQHIQLIVDSLKNNTQCFESANSKRFRFYDEVLMNVLVTEKSSGHAVFGKLYKGNTLAALLKFLNEESSLWEDLKIMNTVPKWAFIKAVVEEFSRFLRGNNNKAN</sequence>
<name>E4TNE2_MARTH</name>
<protein>
    <submittedName>
        <fullName evidence="1">Lycopene beta and epsilon cyclase</fullName>
    </submittedName>
</protein>
<dbReference type="OrthoDB" id="24355at2"/>
<evidence type="ECO:0000313" key="1">
    <source>
        <dbReference type="EMBL" id="ADR20399.1"/>
    </source>
</evidence>
<dbReference type="HOGENOM" id="CLU_042644_0_0_10"/>
<reference evidence="1 2" key="1">
    <citation type="journal article" date="2011" name="Stand. Genomic Sci.">
        <title>Complete genome sequence of Marivirga tractuosa type strain (H-43).</title>
        <authorList>
            <person name="Pagani I."/>
            <person name="Chertkov O."/>
            <person name="Lapidus A."/>
            <person name="Lucas S."/>
            <person name="Del Rio T.G."/>
            <person name="Tice H."/>
            <person name="Copeland A."/>
            <person name="Cheng J.F."/>
            <person name="Nolan M."/>
            <person name="Saunders E."/>
            <person name="Pitluck S."/>
            <person name="Held B."/>
            <person name="Goodwin L."/>
            <person name="Liolios K."/>
            <person name="Ovchinikova G."/>
            <person name="Ivanova N."/>
            <person name="Mavromatis K."/>
            <person name="Pati A."/>
            <person name="Chen A."/>
            <person name="Palaniappan K."/>
            <person name="Land M."/>
            <person name="Hauser L."/>
            <person name="Jeffries C.D."/>
            <person name="Detter J.C."/>
            <person name="Han C."/>
            <person name="Tapia R."/>
            <person name="Ngatchou-Djao O.D."/>
            <person name="Rohde M."/>
            <person name="Goker M."/>
            <person name="Spring S."/>
            <person name="Sikorski J."/>
            <person name="Woyke T."/>
            <person name="Bristow J."/>
            <person name="Eisen J.A."/>
            <person name="Markowitz V."/>
            <person name="Hugenholtz P."/>
            <person name="Klenk H.P."/>
            <person name="Kyrpides N.C."/>
        </authorList>
    </citation>
    <scope>NUCLEOTIDE SEQUENCE [LARGE SCALE GENOMIC DNA]</scope>
    <source>
        <strain evidence="2">ATCC 23168 / DSM 4126 / NBRC 15989 / NCIMB 1408 / VKM B-1430 / H-43</strain>
    </source>
</reference>
<gene>
    <name evidence="1" type="ordered locus">Ftrac_0392</name>
</gene>
<organism evidence="1 2">
    <name type="scientific">Marivirga tractuosa (strain ATCC 23168 / DSM 4126 / NBRC 15989 / NCIMB 1408 / VKM B-1430 / H-43)</name>
    <name type="common">Microscilla tractuosa</name>
    <name type="synonym">Flexibacter tractuosus</name>
    <dbReference type="NCBI Taxonomy" id="643867"/>
    <lineage>
        <taxon>Bacteria</taxon>
        <taxon>Pseudomonadati</taxon>
        <taxon>Bacteroidota</taxon>
        <taxon>Cytophagia</taxon>
        <taxon>Cytophagales</taxon>
        <taxon>Marivirgaceae</taxon>
        <taxon>Marivirga</taxon>
    </lineage>
</organism>
<dbReference type="STRING" id="643867.Ftrac_0392"/>
<dbReference type="Pfam" id="PF05834">
    <property type="entry name" value="Lycopene_cycl"/>
    <property type="match status" value="1"/>
</dbReference>
<dbReference type="AlphaFoldDB" id="E4TNE2"/>
<evidence type="ECO:0000313" key="2">
    <source>
        <dbReference type="Proteomes" id="UP000008720"/>
    </source>
</evidence>
<dbReference type="SUPFAM" id="SSF51905">
    <property type="entry name" value="FAD/NAD(P)-binding domain"/>
    <property type="match status" value="1"/>
</dbReference>
<dbReference type="eggNOG" id="COG0644">
    <property type="taxonomic scope" value="Bacteria"/>
</dbReference>
<dbReference type="InterPro" id="IPR036188">
    <property type="entry name" value="FAD/NAD-bd_sf"/>
</dbReference>
<dbReference type="RefSeq" id="WP_013452550.1">
    <property type="nucleotide sequence ID" value="NC_014759.1"/>
</dbReference>
<accession>E4TNE2</accession>